<feature type="domain" description="DUF4218" evidence="1">
    <location>
        <begin position="469"/>
        <end position="574"/>
    </location>
</feature>
<dbReference type="AlphaFoldDB" id="A0A1U8IDK9"/>
<evidence type="ECO:0000313" key="2">
    <source>
        <dbReference type="Proteomes" id="UP000818029"/>
    </source>
</evidence>
<dbReference type="Pfam" id="PF02992">
    <property type="entry name" value="Transposase_21"/>
    <property type="match status" value="1"/>
</dbReference>
<dbReference type="InterPro" id="IPR025452">
    <property type="entry name" value="DUF4218"/>
</dbReference>
<proteinExistence type="predicted"/>
<evidence type="ECO:0000313" key="3">
    <source>
        <dbReference type="RefSeq" id="XP_016676286.1"/>
    </source>
</evidence>
<dbReference type="PANTHER" id="PTHR10775:SF182">
    <property type="entry name" value="TRANSPOSON, EN_SPM-LIKE, TRANSPOSASE-ASSOCIATED DOMAIN PROTEIN-RELATED"/>
    <property type="match status" value="1"/>
</dbReference>
<sequence length="623" mass="71150">MRTSPSICTLSQDNEADLRDLITDALEFLNEAFPDGNTTPTTYYEAKNKNSAPNLMYVKIDACPNDCMLYWGDASKKISCDVCKSSMWQSSNKLDADEQVDGSCRRPKPAKVLRYFPLIPRLKRLFQSSKTSQSMRWHKEGQTKDGILRHPADDSAWDAFDKRFPDFASNPRNVRLGLASDEFNPFRTMSTSHSTWPVLLIPYNLEPWACMKQSSLILSMVIPGEKGPGNDIDVYMQPLIKELKQLWTGVDAFDSSASKSFTLRACLLWTINDFPAYANLAGWSTKGQSREFDGTIEFGVALIPQSGEDILREVECVNFIYGKARKRDKEELDEGLIELDVDEGCNLVNNFEELRYNLLRHNLDVMHIEKNVCDNIVGTLLNLSRGGKDNISRHARTYKIWASENLKVLDGYASNISRCVNLKEHKLSNLKSHDGHILMQDLLPICLRGVVEKKVLSVITNLSDFFKRLCAKSLDPQEVDQLQVQVVLTLCETEKIFPPSFFTIMTHLIIHLPMEAKLGGPVQYRYLMGLKALVQNRAYPKGSIAEGYIVSECLTFYSRYFSDVETIFSRPPRNDGYIQKWYIFSSRRRPIDTMNTKILDMRSLAQANRYVLLYSDKLSPYRQ</sequence>
<accession>A0A1U8IDK9</accession>
<dbReference type="KEGG" id="ghi:107895533"/>
<keyword evidence="2" id="KW-1185">Reference proteome</keyword>
<dbReference type="Pfam" id="PF13960">
    <property type="entry name" value="DUF4218"/>
    <property type="match status" value="1"/>
</dbReference>
<name>A0A1U8IDK9_GOSHI</name>
<reference evidence="3" key="2">
    <citation type="submission" date="2025-08" db="UniProtKB">
        <authorList>
            <consortium name="RefSeq"/>
        </authorList>
    </citation>
    <scope>IDENTIFICATION</scope>
</reference>
<dbReference type="PaxDb" id="3635-A0A1U8IDK9"/>
<dbReference type="PANTHER" id="PTHR10775">
    <property type="entry name" value="OS08G0208400 PROTEIN"/>
    <property type="match status" value="1"/>
</dbReference>
<protein>
    <recommendedName>
        <fullName evidence="1">DUF4218 domain-containing protein</fullName>
    </recommendedName>
</protein>
<dbReference type="InterPro" id="IPR004242">
    <property type="entry name" value="Transposase_21"/>
</dbReference>
<dbReference type="GeneID" id="107895533"/>
<dbReference type="Proteomes" id="UP000818029">
    <property type="component" value="Chromosome A10"/>
</dbReference>
<dbReference type="RefSeq" id="XP_016676286.1">
    <property type="nucleotide sequence ID" value="XM_016820797.1"/>
</dbReference>
<organism evidence="2 3">
    <name type="scientific">Gossypium hirsutum</name>
    <name type="common">Upland cotton</name>
    <name type="synonym">Gossypium mexicanum</name>
    <dbReference type="NCBI Taxonomy" id="3635"/>
    <lineage>
        <taxon>Eukaryota</taxon>
        <taxon>Viridiplantae</taxon>
        <taxon>Streptophyta</taxon>
        <taxon>Embryophyta</taxon>
        <taxon>Tracheophyta</taxon>
        <taxon>Spermatophyta</taxon>
        <taxon>Magnoliopsida</taxon>
        <taxon>eudicotyledons</taxon>
        <taxon>Gunneridae</taxon>
        <taxon>Pentapetalae</taxon>
        <taxon>rosids</taxon>
        <taxon>malvids</taxon>
        <taxon>Malvales</taxon>
        <taxon>Malvaceae</taxon>
        <taxon>Malvoideae</taxon>
        <taxon>Gossypium</taxon>
    </lineage>
</organism>
<reference evidence="2" key="1">
    <citation type="journal article" date="2020" name="Nat. Genet.">
        <title>Genomic diversifications of five Gossypium allopolyploid species and their impact on cotton improvement.</title>
        <authorList>
            <person name="Chen Z.J."/>
            <person name="Sreedasyam A."/>
            <person name="Ando A."/>
            <person name="Song Q."/>
            <person name="De Santiago L.M."/>
            <person name="Hulse-Kemp A.M."/>
            <person name="Ding M."/>
            <person name="Ye W."/>
            <person name="Kirkbride R.C."/>
            <person name="Jenkins J."/>
            <person name="Plott C."/>
            <person name="Lovell J."/>
            <person name="Lin Y.M."/>
            <person name="Vaughn R."/>
            <person name="Liu B."/>
            <person name="Simpson S."/>
            <person name="Scheffler B.E."/>
            <person name="Wen L."/>
            <person name="Saski C.A."/>
            <person name="Grover C.E."/>
            <person name="Hu G."/>
            <person name="Conover J.L."/>
            <person name="Carlson J.W."/>
            <person name="Shu S."/>
            <person name="Boston L.B."/>
            <person name="Williams M."/>
            <person name="Peterson D.G."/>
            <person name="McGee K."/>
            <person name="Jones D.C."/>
            <person name="Wendel J.F."/>
            <person name="Stelly D.M."/>
            <person name="Grimwood J."/>
            <person name="Schmutz J."/>
        </authorList>
    </citation>
    <scope>NUCLEOTIDE SEQUENCE [LARGE SCALE GENOMIC DNA]</scope>
    <source>
        <strain evidence="2">cv. TM-1</strain>
    </source>
</reference>
<gene>
    <name evidence="3" type="primary">LOC107895533</name>
</gene>
<dbReference type="STRING" id="3635.A0A1U8IDK9"/>
<evidence type="ECO:0000259" key="1">
    <source>
        <dbReference type="Pfam" id="PF13960"/>
    </source>
</evidence>